<dbReference type="EC" id="1.3.1.21" evidence="17"/>
<keyword evidence="6 22" id="KW-0812">Transmembrane</keyword>
<evidence type="ECO:0000256" key="13">
    <source>
        <dbReference type="ARBA" id="ARBA00023098"/>
    </source>
</evidence>
<sequence>MASEVAVSADESHFLLEGREGLPRTVFSAKTVRLQKRSTRWHITGRSWFRSLVASTPVLLAPLASFIFYITLAEFDGSLSDFATAVVQQGFGAVLYAYQPRFTLKATAAHCCWIVLQAVLALTLPGPKKYGQPTSTGHVLPYCVNGLSAWLVTHLVLAYACWYGILDPAFVPRNWGALVCAMNLAGFSISLLAFAKAHLIPTIAEARRFSGCSAYDFYMGIELNPRLGDNFDLKLFTNSRIGMGAWTVIDLSNMAFQYQEYGSIGSSMILVTILHMIYVLDFFVHEHWYLGTIDIAHEHYGFYLAWGCFAFLPTTYTLQTQYLSQQRPAPLTAYEAAMFALGLAGYALFRSVNHQKDLVRRSLGNCLIWGKPAECIKAPYHTSDGNRGENLLLVSGWWGWSRHANYVGDLLLSFSMCALAGSGKLLVWFYVIYMAVLLAHRCVRDEARGSSKYGAAWEEYCRRVAWRLIPGVW</sequence>
<keyword evidence="11 22" id="KW-0560">Oxidoreductase</keyword>
<proteinExistence type="inferred from homology"/>
<evidence type="ECO:0000256" key="3">
    <source>
        <dbReference type="ARBA" id="ARBA00005402"/>
    </source>
</evidence>
<feature type="transmembrane region" description="Helical" evidence="22">
    <location>
        <begin position="107"/>
        <end position="127"/>
    </location>
</feature>
<dbReference type="Pfam" id="PF01222">
    <property type="entry name" value="ERG4_ERG24"/>
    <property type="match status" value="1"/>
</dbReference>
<accession>W3WZ20</accession>
<feature type="transmembrane region" description="Helical" evidence="22">
    <location>
        <begin position="410"/>
        <end position="438"/>
    </location>
</feature>
<dbReference type="GO" id="GO:0006695">
    <property type="term" value="P:cholesterol biosynthetic process"/>
    <property type="evidence" value="ECO:0007669"/>
    <property type="project" value="UniProtKB-KW"/>
</dbReference>
<dbReference type="GO" id="GO:0047598">
    <property type="term" value="F:7-dehydrocholesterol reductase activity"/>
    <property type="evidence" value="ECO:0007669"/>
    <property type="project" value="UniProtKB-EC"/>
</dbReference>
<comment type="similarity">
    <text evidence="3 22">Belongs to the ERG4/ERG24 family.</text>
</comment>
<evidence type="ECO:0000256" key="10">
    <source>
        <dbReference type="ARBA" id="ARBA00022989"/>
    </source>
</evidence>
<evidence type="ECO:0000256" key="7">
    <source>
        <dbReference type="ARBA" id="ARBA00022778"/>
    </source>
</evidence>
<dbReference type="OrthoDB" id="5326588at2759"/>
<organism evidence="23 24">
    <name type="scientific">Pestalotiopsis fici (strain W106-1 / CGMCC3.15140)</name>
    <dbReference type="NCBI Taxonomy" id="1229662"/>
    <lineage>
        <taxon>Eukaryota</taxon>
        <taxon>Fungi</taxon>
        <taxon>Dikarya</taxon>
        <taxon>Ascomycota</taxon>
        <taxon>Pezizomycotina</taxon>
        <taxon>Sordariomycetes</taxon>
        <taxon>Xylariomycetidae</taxon>
        <taxon>Amphisphaeriales</taxon>
        <taxon>Sporocadaceae</taxon>
        <taxon>Pestalotiopsis</taxon>
    </lineage>
</organism>
<feature type="transmembrane region" description="Helical" evidence="22">
    <location>
        <begin position="261"/>
        <end position="280"/>
    </location>
</feature>
<reference evidence="24" key="1">
    <citation type="journal article" date="2015" name="BMC Genomics">
        <title>Genomic and transcriptomic analysis of the endophytic fungus Pestalotiopsis fici reveals its lifestyle and high potential for synthesis of natural products.</title>
        <authorList>
            <person name="Wang X."/>
            <person name="Zhang X."/>
            <person name="Liu L."/>
            <person name="Xiang M."/>
            <person name="Wang W."/>
            <person name="Sun X."/>
            <person name="Che Y."/>
            <person name="Guo L."/>
            <person name="Liu G."/>
            <person name="Guo L."/>
            <person name="Wang C."/>
            <person name="Yin W.B."/>
            <person name="Stadler M."/>
            <person name="Zhang X."/>
            <person name="Liu X."/>
        </authorList>
    </citation>
    <scope>NUCLEOTIDE SEQUENCE [LARGE SCALE GENOMIC DNA]</scope>
    <source>
        <strain evidence="24">W106-1 / CGMCC3.15140</strain>
    </source>
</reference>
<evidence type="ECO:0000256" key="6">
    <source>
        <dbReference type="ARBA" id="ARBA00022692"/>
    </source>
</evidence>
<keyword evidence="24" id="KW-1185">Reference proteome</keyword>
<dbReference type="GO" id="GO:0016132">
    <property type="term" value="P:brassinosteroid biosynthetic process"/>
    <property type="evidence" value="ECO:0007669"/>
    <property type="project" value="TreeGrafter"/>
</dbReference>
<feature type="transmembrane region" description="Helical" evidence="22">
    <location>
        <begin position="47"/>
        <end position="72"/>
    </location>
</feature>
<keyword evidence="8" id="KW-0521">NADP</keyword>
<keyword evidence="10 22" id="KW-1133">Transmembrane helix</keyword>
<keyword evidence="14 22" id="KW-0472">Membrane</keyword>
<dbReference type="GeneID" id="19275211"/>
<evidence type="ECO:0000313" key="23">
    <source>
        <dbReference type="EMBL" id="ETS78136.1"/>
    </source>
</evidence>
<feature type="transmembrane region" description="Helical" evidence="22">
    <location>
        <begin position="331"/>
        <end position="349"/>
    </location>
</feature>
<dbReference type="STRING" id="1229662.W3WZ20"/>
<feature type="transmembrane region" description="Helical" evidence="22">
    <location>
        <begin position="139"/>
        <end position="163"/>
    </location>
</feature>
<dbReference type="KEGG" id="pfy:PFICI_10198"/>
<name>W3WZ20_PESFW</name>
<gene>
    <name evidence="23" type="ORF">PFICI_10198</name>
</gene>
<dbReference type="PANTHER" id="PTHR21257:SF38">
    <property type="entry name" value="7-DEHYDROCHOLESTEROL REDUCTASE"/>
    <property type="match status" value="1"/>
</dbReference>
<dbReference type="GO" id="GO:0005789">
    <property type="term" value="C:endoplasmic reticulum membrane"/>
    <property type="evidence" value="ECO:0007669"/>
    <property type="project" value="TreeGrafter"/>
</dbReference>
<evidence type="ECO:0000256" key="17">
    <source>
        <dbReference type="ARBA" id="ARBA00038851"/>
    </source>
</evidence>
<keyword evidence="9 22" id="KW-0752">Steroid biosynthesis</keyword>
<evidence type="ECO:0000313" key="24">
    <source>
        <dbReference type="Proteomes" id="UP000030651"/>
    </source>
</evidence>
<dbReference type="InterPro" id="IPR001171">
    <property type="entry name" value="ERG24_DHCR-like"/>
</dbReference>
<keyword evidence="5" id="KW-0153">Cholesterol metabolism</keyword>
<dbReference type="Gene3D" id="1.20.120.1630">
    <property type="match status" value="1"/>
</dbReference>
<dbReference type="AlphaFoldDB" id="W3WZ20"/>
<feature type="transmembrane region" description="Helical" evidence="22">
    <location>
        <begin position="300"/>
        <end position="319"/>
    </location>
</feature>
<evidence type="ECO:0000256" key="8">
    <source>
        <dbReference type="ARBA" id="ARBA00022857"/>
    </source>
</evidence>
<feature type="transmembrane region" description="Helical" evidence="22">
    <location>
        <begin position="175"/>
        <end position="195"/>
    </location>
</feature>
<protein>
    <recommendedName>
        <fullName evidence="18">7-dehydrocholesterol reductase</fullName>
        <ecNumber evidence="17">1.3.1.21</ecNumber>
    </recommendedName>
    <alternativeName>
        <fullName evidence="19">Sterol Delta(7)-reductase</fullName>
    </alternativeName>
</protein>
<keyword evidence="15 22" id="KW-1207">Sterol metabolism</keyword>
<dbReference type="InParanoid" id="W3WZ20"/>
<evidence type="ECO:0000256" key="14">
    <source>
        <dbReference type="ARBA" id="ARBA00023136"/>
    </source>
</evidence>
<evidence type="ECO:0000256" key="11">
    <source>
        <dbReference type="ARBA" id="ARBA00023002"/>
    </source>
</evidence>
<keyword evidence="16 22" id="KW-0753">Steroid metabolism</keyword>
<dbReference type="eggNOG" id="KOG1435">
    <property type="taxonomic scope" value="Eukaryota"/>
</dbReference>
<dbReference type="Proteomes" id="UP000030651">
    <property type="component" value="Unassembled WGS sequence"/>
</dbReference>
<evidence type="ECO:0000256" key="12">
    <source>
        <dbReference type="ARBA" id="ARBA00023011"/>
    </source>
</evidence>
<keyword evidence="7" id="KW-0152">Cholesterol biosynthesis</keyword>
<dbReference type="HOGENOM" id="CLU_015631_0_0_1"/>
<evidence type="ECO:0000256" key="22">
    <source>
        <dbReference type="RuleBase" id="RU369120"/>
    </source>
</evidence>
<keyword evidence="4 22" id="KW-0444">Lipid biosynthesis</keyword>
<evidence type="ECO:0000256" key="15">
    <source>
        <dbReference type="ARBA" id="ARBA00023166"/>
    </source>
</evidence>
<evidence type="ECO:0000256" key="20">
    <source>
        <dbReference type="ARBA" id="ARBA00047795"/>
    </source>
</evidence>
<evidence type="ECO:0000256" key="4">
    <source>
        <dbReference type="ARBA" id="ARBA00022516"/>
    </source>
</evidence>
<comment type="catalytic activity">
    <reaction evidence="21">
        <text>7-dehydrodesmosterol + NADPH + H(+) = desmosterol + NADP(+)</text>
        <dbReference type="Rhea" id="RHEA:46740"/>
        <dbReference type="ChEBI" id="CHEBI:15378"/>
        <dbReference type="ChEBI" id="CHEBI:17737"/>
        <dbReference type="ChEBI" id="CHEBI:27910"/>
        <dbReference type="ChEBI" id="CHEBI:57783"/>
        <dbReference type="ChEBI" id="CHEBI:58349"/>
    </reaction>
    <physiologicalReaction direction="left-to-right" evidence="21">
        <dbReference type="Rhea" id="RHEA:46741"/>
    </physiologicalReaction>
</comment>
<comment type="pathway">
    <text evidence="2">Steroid biosynthesis; cholesterol biosynthesis.</text>
</comment>
<dbReference type="OMA" id="WGKPAEC"/>
<evidence type="ECO:0000256" key="16">
    <source>
        <dbReference type="ARBA" id="ARBA00023221"/>
    </source>
</evidence>
<dbReference type="FunFam" id="1.20.120.1630:FF:000004">
    <property type="entry name" value="7-dehydrocholesterol reductase"/>
    <property type="match status" value="1"/>
</dbReference>
<comment type="catalytic activity">
    <reaction evidence="20">
        <text>cholesterol + NADP(+) = 7-dehydrocholesterol + NADPH + H(+)</text>
        <dbReference type="Rhea" id="RHEA:23984"/>
        <dbReference type="ChEBI" id="CHEBI:15378"/>
        <dbReference type="ChEBI" id="CHEBI:16113"/>
        <dbReference type="ChEBI" id="CHEBI:17759"/>
        <dbReference type="ChEBI" id="CHEBI:57783"/>
        <dbReference type="ChEBI" id="CHEBI:58349"/>
        <dbReference type="EC" id="1.3.1.21"/>
    </reaction>
    <physiologicalReaction direction="right-to-left" evidence="20">
        <dbReference type="Rhea" id="RHEA:23986"/>
    </physiologicalReaction>
</comment>
<keyword evidence="13 22" id="KW-0443">Lipid metabolism</keyword>
<evidence type="ECO:0000256" key="5">
    <source>
        <dbReference type="ARBA" id="ARBA00022548"/>
    </source>
</evidence>
<evidence type="ECO:0000256" key="2">
    <source>
        <dbReference type="ARBA" id="ARBA00004770"/>
    </source>
</evidence>
<dbReference type="RefSeq" id="XP_007836970.1">
    <property type="nucleotide sequence ID" value="XM_007838779.1"/>
</dbReference>
<comment type="subcellular location">
    <subcellularLocation>
        <location evidence="1">Membrane</location>
        <topology evidence="1">Multi-pass membrane protein</topology>
    </subcellularLocation>
</comment>
<evidence type="ECO:0000256" key="1">
    <source>
        <dbReference type="ARBA" id="ARBA00004141"/>
    </source>
</evidence>
<keyword evidence="12 22" id="KW-0756">Sterol biosynthesis</keyword>
<evidence type="ECO:0000256" key="9">
    <source>
        <dbReference type="ARBA" id="ARBA00022955"/>
    </source>
</evidence>
<evidence type="ECO:0000256" key="21">
    <source>
        <dbReference type="ARBA" id="ARBA00047826"/>
    </source>
</evidence>
<dbReference type="EMBL" id="KI912115">
    <property type="protein sequence ID" value="ETS78136.1"/>
    <property type="molecule type" value="Genomic_DNA"/>
</dbReference>
<evidence type="ECO:0000256" key="19">
    <source>
        <dbReference type="ARBA" id="ARBA00042688"/>
    </source>
</evidence>
<evidence type="ECO:0000256" key="18">
    <source>
        <dbReference type="ARBA" id="ARBA00039984"/>
    </source>
</evidence>
<dbReference type="PANTHER" id="PTHR21257">
    <property type="entry name" value="DELTA(14)-STEROL REDUCTASE"/>
    <property type="match status" value="1"/>
</dbReference>